<gene>
    <name evidence="2" type="ORF">DERF_011144</name>
</gene>
<dbReference type="EMBL" id="ASGP02000005">
    <property type="protein sequence ID" value="KAH9506410.1"/>
    <property type="molecule type" value="Genomic_DNA"/>
</dbReference>
<organism evidence="2 3">
    <name type="scientific">Dermatophagoides farinae</name>
    <name type="common">American house dust mite</name>
    <dbReference type="NCBI Taxonomy" id="6954"/>
    <lineage>
        <taxon>Eukaryota</taxon>
        <taxon>Metazoa</taxon>
        <taxon>Ecdysozoa</taxon>
        <taxon>Arthropoda</taxon>
        <taxon>Chelicerata</taxon>
        <taxon>Arachnida</taxon>
        <taxon>Acari</taxon>
        <taxon>Acariformes</taxon>
        <taxon>Sarcoptiformes</taxon>
        <taxon>Astigmata</taxon>
        <taxon>Psoroptidia</taxon>
        <taxon>Analgoidea</taxon>
        <taxon>Pyroglyphidae</taxon>
        <taxon>Dermatophagoidinae</taxon>
        <taxon>Dermatophagoides</taxon>
    </lineage>
</organism>
<proteinExistence type="predicted"/>
<reference evidence="2" key="2">
    <citation type="journal article" date="2022" name="Res Sq">
        <title>Comparative Genomics Reveals Insights into the Divergent Evolution of Astigmatic Mites and Household Pest Adaptations.</title>
        <authorList>
            <person name="Xiong Q."/>
            <person name="Wan A.T.-Y."/>
            <person name="Liu X.-Y."/>
            <person name="Fung C.S.-H."/>
            <person name="Xiao X."/>
            <person name="Malainual N."/>
            <person name="Hou J."/>
            <person name="Wang L."/>
            <person name="Wang M."/>
            <person name="Yang K."/>
            <person name="Cui Y."/>
            <person name="Leung E."/>
            <person name="Nong W."/>
            <person name="Shin S.-K."/>
            <person name="Au S."/>
            <person name="Jeong K.Y."/>
            <person name="Chew F.T."/>
            <person name="Hui J."/>
            <person name="Leung T.F."/>
            <person name="Tungtrongchitr A."/>
            <person name="Zhong N."/>
            <person name="Liu Z."/>
            <person name="Tsui S."/>
        </authorList>
    </citation>
    <scope>NUCLEOTIDE SEQUENCE</scope>
    <source>
        <strain evidence="2">Derf</strain>
        <tissue evidence="2">Whole organism</tissue>
    </source>
</reference>
<protein>
    <submittedName>
        <fullName evidence="2">Uncharacterized protein</fullName>
    </submittedName>
</protein>
<evidence type="ECO:0000313" key="3">
    <source>
        <dbReference type="Proteomes" id="UP000790347"/>
    </source>
</evidence>
<reference evidence="2" key="1">
    <citation type="submission" date="2013-05" db="EMBL/GenBank/DDBJ databases">
        <authorList>
            <person name="Yim A.K.Y."/>
            <person name="Chan T.F."/>
            <person name="Ji K.M."/>
            <person name="Liu X.Y."/>
            <person name="Zhou J.W."/>
            <person name="Li R.Q."/>
            <person name="Yang K.Y."/>
            <person name="Li J."/>
            <person name="Li M."/>
            <person name="Law P.T.W."/>
            <person name="Wu Y.L."/>
            <person name="Cai Z.L."/>
            <person name="Qin H."/>
            <person name="Bao Y."/>
            <person name="Leung R.K.K."/>
            <person name="Ng P.K.S."/>
            <person name="Zou J."/>
            <person name="Zhong X.J."/>
            <person name="Ran P.X."/>
            <person name="Zhong N.S."/>
            <person name="Liu Z.G."/>
            <person name="Tsui S.K.W."/>
        </authorList>
    </citation>
    <scope>NUCLEOTIDE SEQUENCE</scope>
    <source>
        <strain evidence="2">Derf</strain>
        <tissue evidence="2">Whole organism</tissue>
    </source>
</reference>
<evidence type="ECO:0000313" key="2">
    <source>
        <dbReference type="EMBL" id="KAH9506410.1"/>
    </source>
</evidence>
<evidence type="ECO:0000256" key="1">
    <source>
        <dbReference type="SAM" id="MobiDB-lite"/>
    </source>
</evidence>
<feature type="non-terminal residue" evidence="2">
    <location>
        <position position="1"/>
    </location>
</feature>
<dbReference type="Proteomes" id="UP000790347">
    <property type="component" value="Unassembled WGS sequence"/>
</dbReference>
<keyword evidence="3" id="KW-1185">Reference proteome</keyword>
<sequence length="79" mass="9117">CKQQQQQEKNDDEEPNNKCTVDRIHPLNDDVKLFNGFVFNTMKTGNWIDDSSSGSYQNNDNDDHDHYCFGLPSSTVDFN</sequence>
<dbReference type="AlphaFoldDB" id="A0A922KZ17"/>
<feature type="region of interest" description="Disordered" evidence="1">
    <location>
        <begin position="1"/>
        <end position="22"/>
    </location>
</feature>
<feature type="non-terminal residue" evidence="2">
    <location>
        <position position="79"/>
    </location>
</feature>
<accession>A0A922KZ17</accession>
<name>A0A922KZ17_DERFA</name>
<comment type="caution">
    <text evidence="2">The sequence shown here is derived from an EMBL/GenBank/DDBJ whole genome shotgun (WGS) entry which is preliminary data.</text>
</comment>